<evidence type="ECO:0000313" key="2">
    <source>
        <dbReference type="Proteomes" id="UP000070053"/>
    </source>
</evidence>
<dbReference type="PATRIC" id="fig|1303.81.peg.2"/>
<accession>A0A139PTK8</accession>
<dbReference type="Proteomes" id="UP000070053">
    <property type="component" value="Unassembled WGS sequence"/>
</dbReference>
<dbReference type="AlphaFoldDB" id="A0A139PTK8"/>
<dbReference type="EMBL" id="LQZP01000001">
    <property type="protein sequence ID" value="KXT93471.1"/>
    <property type="molecule type" value="Genomic_DNA"/>
</dbReference>
<organism evidence="1 2">
    <name type="scientific">Streptococcus oralis</name>
    <dbReference type="NCBI Taxonomy" id="1303"/>
    <lineage>
        <taxon>Bacteria</taxon>
        <taxon>Bacillati</taxon>
        <taxon>Bacillota</taxon>
        <taxon>Bacilli</taxon>
        <taxon>Lactobacillales</taxon>
        <taxon>Streptococcaceae</taxon>
        <taxon>Streptococcus</taxon>
    </lineage>
</organism>
<comment type="caution">
    <text evidence="1">The sequence shown here is derived from an EMBL/GenBank/DDBJ whole genome shotgun (WGS) entry which is preliminary data.</text>
</comment>
<proteinExistence type="predicted"/>
<protein>
    <submittedName>
        <fullName evidence="1">Uncharacterized protein</fullName>
    </submittedName>
</protein>
<sequence>MNTLPKRKNQRIFREILQSKYCSPKTIHFPKLKKAMVE</sequence>
<evidence type="ECO:0000313" key="1">
    <source>
        <dbReference type="EMBL" id="KXT93471.1"/>
    </source>
</evidence>
<name>A0A139PTK8_STROR</name>
<reference evidence="1 2" key="1">
    <citation type="submission" date="2016-01" db="EMBL/GenBank/DDBJ databases">
        <title>Highly variable Streptococcus oralis are common among viridans streptococci isolated from primates.</title>
        <authorList>
            <person name="Denapaite D."/>
            <person name="Rieger M."/>
            <person name="Koendgen S."/>
            <person name="Brueckner R."/>
            <person name="Ochigava I."/>
            <person name="Kappeler P."/>
            <person name="Maetz-Rensing K."/>
            <person name="Leendertz F."/>
            <person name="Hakenbeck R."/>
        </authorList>
    </citation>
    <scope>NUCLEOTIDE SEQUENCE [LARGE SCALE GENOMIC DNA]</scope>
    <source>
        <strain evidence="1 2">DD21</strain>
    </source>
</reference>
<gene>
    <name evidence="1" type="ORF">SORDD21_00001</name>
</gene>